<dbReference type="Gene3D" id="1.10.443.10">
    <property type="entry name" value="Intergrase catalytic core"/>
    <property type="match status" value="1"/>
</dbReference>
<dbReference type="PANTHER" id="PTHR30349:SF64">
    <property type="entry name" value="PROPHAGE INTEGRASE INTD-RELATED"/>
    <property type="match status" value="1"/>
</dbReference>
<keyword evidence="1" id="KW-0233">DNA recombination</keyword>
<dbReference type="EMBL" id="VSSQ01008409">
    <property type="protein sequence ID" value="MPM38790.1"/>
    <property type="molecule type" value="Genomic_DNA"/>
</dbReference>
<dbReference type="InterPro" id="IPR011010">
    <property type="entry name" value="DNA_brk_join_enz"/>
</dbReference>
<evidence type="ECO:0000259" key="2">
    <source>
        <dbReference type="PROSITE" id="PS51898"/>
    </source>
</evidence>
<feature type="domain" description="Tyr recombinase" evidence="2">
    <location>
        <begin position="106"/>
        <end position="309"/>
    </location>
</feature>
<dbReference type="GO" id="GO:0015074">
    <property type="term" value="P:DNA integration"/>
    <property type="evidence" value="ECO:0007669"/>
    <property type="project" value="InterPro"/>
</dbReference>
<accession>A0A644ZD49</accession>
<gene>
    <name evidence="3" type="primary">xerC_143</name>
    <name evidence="3" type="ORF">SDC9_85420</name>
</gene>
<dbReference type="InterPro" id="IPR013762">
    <property type="entry name" value="Integrase-like_cat_sf"/>
</dbReference>
<dbReference type="InterPro" id="IPR002104">
    <property type="entry name" value="Integrase_catalytic"/>
</dbReference>
<dbReference type="Pfam" id="PF00589">
    <property type="entry name" value="Phage_integrase"/>
    <property type="match status" value="1"/>
</dbReference>
<name>A0A644ZD49_9ZZZZ</name>
<organism evidence="3">
    <name type="scientific">bioreactor metagenome</name>
    <dbReference type="NCBI Taxonomy" id="1076179"/>
    <lineage>
        <taxon>unclassified sequences</taxon>
        <taxon>metagenomes</taxon>
        <taxon>ecological metagenomes</taxon>
    </lineage>
</organism>
<proteinExistence type="predicted"/>
<dbReference type="AlphaFoldDB" id="A0A644ZD49"/>
<dbReference type="InterPro" id="IPR050090">
    <property type="entry name" value="Tyrosine_recombinase_XerCD"/>
</dbReference>
<sequence length="325" mass="38319">MRYDFTGAFAPYICGLIAQKRAFGFDYLESERILYMFERFCQEQFPNETQITQQLVLKWAECRDCERNLFRLNRVSVIRELARYMNGIGIAAYVLPMELTRKTERHIPHIYTKEELSTIFSVIDQCQPSTRTPAKHLVVSVMFRMIYCCGLRPIEARRLRPEDVDLNTGCVKILESKGHKDRIVMLSGSILELCRRYSKKVGLIYPGRRFFFPSPSSRGEGMYSQEWIIPTFRKFLIEAGLYRHCAGNEPRLYDLRHTFATHRLYQWMKEGQDVNACLAYLSEYMGHKNLSDTAYYIHLVPEFFPQMSDLHLEDYVEMIPEVERC</sequence>
<dbReference type="GO" id="GO:0006310">
    <property type="term" value="P:DNA recombination"/>
    <property type="evidence" value="ECO:0007669"/>
    <property type="project" value="UniProtKB-KW"/>
</dbReference>
<evidence type="ECO:0000256" key="1">
    <source>
        <dbReference type="ARBA" id="ARBA00023172"/>
    </source>
</evidence>
<dbReference type="PROSITE" id="PS51898">
    <property type="entry name" value="TYR_RECOMBINASE"/>
    <property type="match status" value="1"/>
</dbReference>
<dbReference type="SUPFAM" id="SSF56349">
    <property type="entry name" value="DNA breaking-rejoining enzymes"/>
    <property type="match status" value="1"/>
</dbReference>
<protein>
    <submittedName>
        <fullName evidence="3">Tyrosine recombinase XerC</fullName>
    </submittedName>
</protein>
<dbReference type="GO" id="GO:0003677">
    <property type="term" value="F:DNA binding"/>
    <property type="evidence" value="ECO:0007669"/>
    <property type="project" value="InterPro"/>
</dbReference>
<comment type="caution">
    <text evidence="3">The sequence shown here is derived from an EMBL/GenBank/DDBJ whole genome shotgun (WGS) entry which is preliminary data.</text>
</comment>
<dbReference type="PANTHER" id="PTHR30349">
    <property type="entry name" value="PHAGE INTEGRASE-RELATED"/>
    <property type="match status" value="1"/>
</dbReference>
<reference evidence="3" key="1">
    <citation type="submission" date="2019-08" db="EMBL/GenBank/DDBJ databases">
        <authorList>
            <person name="Kucharzyk K."/>
            <person name="Murdoch R.W."/>
            <person name="Higgins S."/>
            <person name="Loffler F."/>
        </authorList>
    </citation>
    <scope>NUCLEOTIDE SEQUENCE</scope>
</reference>
<evidence type="ECO:0000313" key="3">
    <source>
        <dbReference type="EMBL" id="MPM38790.1"/>
    </source>
</evidence>